<keyword evidence="3" id="KW-1185">Reference proteome</keyword>
<feature type="region of interest" description="Disordered" evidence="1">
    <location>
        <begin position="23"/>
        <end position="59"/>
    </location>
</feature>
<evidence type="ECO:0000313" key="2">
    <source>
        <dbReference type="EMBL" id="EER61517.1"/>
    </source>
</evidence>
<dbReference type="Proteomes" id="UP000003856">
    <property type="component" value="Unassembled WGS sequence"/>
</dbReference>
<dbReference type="AlphaFoldDB" id="C5T1S2"/>
<dbReference type="EMBL" id="ACQT01000014">
    <property type="protein sequence ID" value="EER61517.1"/>
    <property type="molecule type" value="Genomic_DNA"/>
</dbReference>
<name>C5T1S2_ACIDE</name>
<organism evidence="2 3">
    <name type="scientific">Acidovorax delafieldii 2AN</name>
    <dbReference type="NCBI Taxonomy" id="573060"/>
    <lineage>
        <taxon>Bacteria</taxon>
        <taxon>Pseudomonadati</taxon>
        <taxon>Pseudomonadota</taxon>
        <taxon>Betaproteobacteria</taxon>
        <taxon>Burkholderiales</taxon>
        <taxon>Comamonadaceae</taxon>
        <taxon>Acidovorax</taxon>
    </lineage>
</organism>
<dbReference type="RefSeq" id="WP_005793739.1">
    <property type="nucleotide sequence ID" value="NZ_ACQT01000014.1"/>
</dbReference>
<dbReference type="PATRIC" id="fig|573060.9.peg.4279"/>
<evidence type="ECO:0000256" key="1">
    <source>
        <dbReference type="SAM" id="MobiDB-lite"/>
    </source>
</evidence>
<reference evidence="2 3" key="1">
    <citation type="submission" date="2009-05" db="EMBL/GenBank/DDBJ databases">
        <title>The draft genome of Acidovorax delafieldii 2AN.</title>
        <authorList>
            <consortium name="US DOE Joint Genome Institute (JGI-PGF)"/>
            <person name="Lucas S."/>
            <person name="Copeland A."/>
            <person name="Lapidus A."/>
            <person name="Glavina del Rio T."/>
            <person name="Tice H."/>
            <person name="Bruce D."/>
            <person name="Goodwin L."/>
            <person name="Pitluck S."/>
            <person name="Larimer F."/>
            <person name="Land M.L."/>
            <person name="Hauser L."/>
            <person name="Shelobolina E.S."/>
            <person name="Picardal F."/>
            <person name="Roden E."/>
            <person name="Emerson D."/>
        </authorList>
    </citation>
    <scope>NUCLEOTIDE SEQUENCE [LARGE SCALE GENOMIC DNA]</scope>
    <source>
        <strain evidence="2 3">2AN</strain>
    </source>
</reference>
<evidence type="ECO:0000313" key="3">
    <source>
        <dbReference type="Proteomes" id="UP000003856"/>
    </source>
</evidence>
<protein>
    <submittedName>
        <fullName evidence="2">Uncharacterized protein</fullName>
    </submittedName>
</protein>
<accession>C5T1S2</accession>
<proteinExistence type="predicted"/>
<gene>
    <name evidence="2" type="ORF">AcdelDRAFT_0852</name>
</gene>
<sequence length="59" mass="6792">MKVTDLTARRKVAERTNYASMVMEEWDRQNPDKKQAKRVGKPSTLDTDANVRRKAKSAL</sequence>
<feature type="compositionally biased region" description="Basic and acidic residues" evidence="1">
    <location>
        <begin position="25"/>
        <end position="34"/>
    </location>
</feature>
<comment type="caution">
    <text evidence="2">The sequence shown here is derived from an EMBL/GenBank/DDBJ whole genome shotgun (WGS) entry which is preliminary data.</text>
</comment>